<proteinExistence type="predicted"/>
<reference evidence="7" key="1">
    <citation type="submission" date="2020-10" db="EMBL/GenBank/DDBJ databases">
        <authorList>
            <person name="Gilroy R."/>
        </authorList>
    </citation>
    <scope>NUCLEOTIDE SEQUENCE</scope>
    <source>
        <strain evidence="7">ChiHcec3-11533</strain>
    </source>
</reference>
<evidence type="ECO:0000313" key="7">
    <source>
        <dbReference type="EMBL" id="HIU34675.1"/>
    </source>
</evidence>
<dbReference type="EMBL" id="DVMU01000194">
    <property type="protein sequence ID" value="HIU34675.1"/>
    <property type="molecule type" value="Genomic_DNA"/>
</dbReference>
<feature type="domain" description="Glycoamylase-like" evidence="5">
    <location>
        <begin position="1078"/>
        <end position="1285"/>
    </location>
</feature>
<feature type="domain" description="Glycosyl hydrolase 94 supersandwich" evidence="4">
    <location>
        <begin position="1796"/>
        <end position="2042"/>
    </location>
</feature>
<keyword evidence="3" id="KW-0812">Transmembrane</keyword>
<evidence type="ECO:0000256" key="2">
    <source>
        <dbReference type="ARBA" id="ARBA00022679"/>
    </source>
</evidence>
<dbReference type="InterPro" id="IPR052047">
    <property type="entry name" value="GH94_Enzymes"/>
</dbReference>
<feature type="transmembrane region" description="Helical" evidence="3">
    <location>
        <begin position="370"/>
        <end position="388"/>
    </location>
</feature>
<dbReference type="SUPFAM" id="SSF74650">
    <property type="entry name" value="Galactose mutarotase-like"/>
    <property type="match status" value="2"/>
</dbReference>
<name>A0A9D1LCP5_9FIRM</name>
<evidence type="ECO:0000259" key="4">
    <source>
        <dbReference type="Pfam" id="PF06165"/>
    </source>
</evidence>
<dbReference type="InterPro" id="IPR019282">
    <property type="entry name" value="Glycoamylase-like_cons_dom"/>
</dbReference>
<feature type="transmembrane region" description="Helical" evidence="3">
    <location>
        <begin position="804"/>
        <end position="825"/>
    </location>
</feature>
<feature type="transmembrane region" description="Helical" evidence="3">
    <location>
        <begin position="394"/>
        <end position="416"/>
    </location>
</feature>
<dbReference type="PANTHER" id="PTHR37469:SF2">
    <property type="entry name" value="CELLOBIONIC ACID PHOSPHORYLASE"/>
    <property type="match status" value="1"/>
</dbReference>
<dbReference type="Proteomes" id="UP000824072">
    <property type="component" value="Unassembled WGS sequence"/>
</dbReference>
<dbReference type="InterPro" id="IPR010383">
    <property type="entry name" value="Glyco_hydrolase_94_b-supersand"/>
</dbReference>
<keyword evidence="2" id="KW-0808">Transferase</keyword>
<dbReference type="Pfam" id="PF10091">
    <property type="entry name" value="Glycoamylase"/>
    <property type="match status" value="1"/>
</dbReference>
<dbReference type="Pfam" id="PF17167">
    <property type="entry name" value="Glyco_hydro_94"/>
    <property type="match status" value="1"/>
</dbReference>
<comment type="caution">
    <text evidence="7">The sequence shown here is derived from an EMBL/GenBank/DDBJ whole genome shotgun (WGS) entry which is preliminary data.</text>
</comment>
<keyword evidence="1" id="KW-0328">Glycosyltransferase</keyword>
<sequence>MNGLGKLTRKLYRAEPPEFGGGRDDQSIVGQMRALAVRLSVDGRARLRPDADLAGAIRRLAGEAERVLSGTMEGSEVLERFRQDARLMESCARQARMESGAQLPAHKGVPRLLETMRQLVAHGDTHLPSERLTLALKAFDEVKPLNMAELWAAPTALRLAISEAFLSLGRTLVAGGLERADAERLAGENGRGVRLRDRSAAFYERALKLAMEEELPELRARIESELGRLDESAEQVVRMEHETRALCEMRLNNLVSAKRMLDAIDWQSCFLMLSRTEKMLSNDPDGTYPRMDEESRATVRDAVRTLSVRLGLGEGTIARQAIAAAKEADVGDVRRTVCWWLYEDEGRAELLKRLHRIKGIPSNTPDPKGWKFLSAFLIGFALLFWGYASATDSLWTLAYGIPLAWSATGLFFGWLIPKIRRPARLLKMELESLGTENATLVVTPVLVSSVQRAEALADGLETLGCLCEDENAGFLLLGDFRDSAAQSEEEDEKILAILRKRVAELNRREGREKYFYLHRPRVYCEKDRRWMGKERKRGALMALNRVLLGNPGAEAAFSAEGAACEKIAGRFRYVLTLDADTRMLPGTIHKLVGAMAHPLNRPRVCSGKKRGYAILQPNMELAASSVKNRFLQIFAGKGGVDSYPVCVSNLYQDLTGRGIFGGKGIYDVAAFMQALEGALPDGRILSHDLIEGEIAGAGFVSDVSLYDGFPETMSGYLNRLNRWTRGDWQLLPFLFRKGLSALSRFKLLDNLLRSLAEPSLLGLLITGCWFGLKPAFALGVLYAFLGPLFSLRHFNSLDWRRAVLRLAALPSIASAGMDAILRTLFRLAFTQKHMLDWVTSADATAGGVRVGTACRVTAILLIPGLFAPGMAPGCLALGALFLVAPGYLRDLQNTTTDPRGGLTMPQIAVLGELARDTWNFFAECVSERENFLPPDNVQIDPPVGAARRTSPTNIGLYLLSCLSAQELGFLRQDEMLERLENTIGTVEKLEKWNGHLYNWYDIDSLCPLRPLYVSSVDGGNFAACLLTLESALRRECPALADRMRALAEAMDFRALLDEERKLFVIGVDAQTGQKSASHYDLLASESRILSLVAMMLKEVDPAHWKKLSRPVVSCRGGQALLSWSGTMFEYLMPEIFTHSCPGTLLGESNRTVALLQRRAGEEAHRPWGVSESGYYAFDMRLNYQYRAFGLRSLSLGGGARGGVVAPYASVLALCVCPARVADNVRRMRELGWSGRYGLYEAADYEDGKAAPRLVKSFMAHHQGMMLAALTNALADNAISRYFESIPEARALSLLLEEKPCAPIQLGNRRTLSSLEPARHLEEREWRTARLENRLADTHLLSGAGATVEITARGQWRYVREGIQMNRFWADFVGEGESEILQARNCVTGERFSLLEGAKGIFDAGWAGYRQEAHGLESEVTICVSPEDGTLFFHLRIRNASERSAAIQLLHAFPVALCTPAAMRAHPAFENLFVCSERAGENALVFSRRPGAPGQTPLRLAAMYSGRLRAVETDWAALRSREGRKYQLRGTVGCTLNPCAAMEGEMFLEAGETKEAHFAFGLLLPGEIPAWLEKNAAADAPERARRLANTQVRAMLGFLGLNADKHHLLSRATAFFADVRLSRRAGKFGPAGSAERPALWAMGISGDLPILSVRVGSREEVCLARDAVRAHEYYRTMGLTVDLVLVNDYGNDYEQPVRDALRDLVDSSHLRELSGRPGGVFLLDGTQLTEAQRALLERSSAMWISGGTNFWAEVRKTLVHLEFGGKANMRAIPRGNFRLRPMERAFWNGYGGFCGENYVMDLDRDQLPPAPWSNVLAGEGIGAVVTERGGGFLFAGNSRLERITPFWNDPVDDGWGLMVYLADERRGAYVRALPGKSPMTPFRVTHAPAFSRFESGAEGLEFSTTLYAMADCPALGVEVQVKNTAQRPVEYAITLFLDWLMGADMQDARVTRAWTGENLLLATGAMAGTGYLAALDVPAETGAERAQFLGHGGAMRPDGLMEQRGGEGGWALKARVRLGSGERKKVSFAIGLERDAQAVSRRVEWLRGNPGALRRAQESWNERLGALRIHTPDPALNQIFHSFLPKQVLGCRILARAGFYQAGGAYGFRDQLQDMLAMLPYAPERVREHLLRAAARQFEDGDVLHWWHMPFSGVRTRISDDCLFLPYVLAAYVRATGDTALLLEEVPFLQNVEIPEEKEDWYGQAVPTQNTASLHEHCMRALRRASRTGEHGLALMGTGDWNDGMNRVGARGKGESVWLTEFLSVVAAEYAEIAPDERDRAWLNALCAQMNAAVEEFGWDGNWYLRAYDDDGEKLGSASGAVCRIDLIAQAWAALCGLDQERVTRALTSAWENLAEEEVGIFRLLTPPFDGDCKNPGYILGYPPGVRENGGQYTHGACWYLLALIHEGETEKAHRAVKMLNPIDHARTRQEADRYRVEPYVVAADIYAGNPYGGRGGWTWYTGAAGWYLRAILALLGYERRERCVRLNALMGDWPEAEVAVRFGSAEYRLICRRDAKEVTLDGSRVPGEWIEMVDDAEQHTAVFPPRDDGHASARSVVCAETNRKDETV</sequence>
<dbReference type="SMART" id="SM01068">
    <property type="entry name" value="CBM_X"/>
    <property type="match status" value="1"/>
</dbReference>
<dbReference type="PANTHER" id="PTHR37469">
    <property type="entry name" value="CELLOBIONIC ACID PHOSPHORYLASE-RELATED"/>
    <property type="match status" value="1"/>
</dbReference>
<dbReference type="Gene3D" id="1.50.10.10">
    <property type="match status" value="1"/>
</dbReference>
<dbReference type="Gene3D" id="1.50.10.140">
    <property type="match status" value="1"/>
</dbReference>
<feature type="transmembrane region" description="Helical" evidence="3">
    <location>
        <begin position="865"/>
        <end position="888"/>
    </location>
</feature>
<evidence type="ECO:0000256" key="3">
    <source>
        <dbReference type="SAM" id="Phobius"/>
    </source>
</evidence>
<dbReference type="InterPro" id="IPR011013">
    <property type="entry name" value="Gal_mutarotase_sf_dom"/>
</dbReference>
<reference evidence="7" key="2">
    <citation type="journal article" date="2021" name="PeerJ">
        <title>Extensive microbial diversity within the chicken gut microbiome revealed by metagenomics and culture.</title>
        <authorList>
            <person name="Gilroy R."/>
            <person name="Ravi A."/>
            <person name="Getino M."/>
            <person name="Pursley I."/>
            <person name="Horton D.L."/>
            <person name="Alikhan N.F."/>
            <person name="Baker D."/>
            <person name="Gharbi K."/>
            <person name="Hall N."/>
            <person name="Watson M."/>
            <person name="Adriaenssens E.M."/>
            <person name="Foster-Nyarko E."/>
            <person name="Jarju S."/>
            <person name="Secka A."/>
            <person name="Antonio M."/>
            <person name="Oren A."/>
            <person name="Chaudhuri R.R."/>
            <person name="La Ragione R."/>
            <person name="Hildebrand F."/>
            <person name="Pallen M.J."/>
        </authorList>
    </citation>
    <scope>NUCLEOTIDE SEQUENCE</scope>
    <source>
        <strain evidence="7">ChiHcec3-11533</strain>
    </source>
</reference>
<accession>A0A9D1LCP5</accession>
<dbReference type="Gene3D" id="2.70.98.40">
    <property type="entry name" value="Glycoside hydrolase, family 65, N-terminal domain"/>
    <property type="match status" value="2"/>
</dbReference>
<dbReference type="GO" id="GO:0005975">
    <property type="term" value="P:carbohydrate metabolic process"/>
    <property type="evidence" value="ECO:0007669"/>
    <property type="project" value="InterPro"/>
</dbReference>
<evidence type="ECO:0000256" key="1">
    <source>
        <dbReference type="ARBA" id="ARBA00022676"/>
    </source>
</evidence>
<organism evidence="7 8">
    <name type="scientific">Candidatus Pullichristensenella excrementigallinarum</name>
    <dbReference type="NCBI Taxonomy" id="2840907"/>
    <lineage>
        <taxon>Bacteria</taxon>
        <taxon>Bacillati</taxon>
        <taxon>Bacillota</taxon>
        <taxon>Clostridia</taxon>
        <taxon>Candidatus Pullichristensenella</taxon>
    </lineage>
</organism>
<dbReference type="GO" id="GO:0030246">
    <property type="term" value="F:carbohydrate binding"/>
    <property type="evidence" value="ECO:0007669"/>
    <property type="project" value="InterPro"/>
</dbReference>
<dbReference type="InterPro" id="IPR012341">
    <property type="entry name" value="6hp_glycosidase-like_sf"/>
</dbReference>
<dbReference type="InterPro" id="IPR033432">
    <property type="entry name" value="GH94_catalytic"/>
</dbReference>
<feature type="domain" description="Glycosyl hydrolase 94 supersandwich" evidence="4">
    <location>
        <begin position="1400"/>
        <end position="1586"/>
    </location>
</feature>
<keyword evidence="3" id="KW-0472">Membrane</keyword>
<dbReference type="SUPFAM" id="SSF48208">
    <property type="entry name" value="Six-hairpin glycosidases"/>
    <property type="match status" value="1"/>
</dbReference>
<gene>
    <name evidence="7" type="ORF">IAB02_08935</name>
</gene>
<feature type="domain" description="Glycosyl hydrolase 94 catalytic" evidence="6">
    <location>
        <begin position="2059"/>
        <end position="2472"/>
    </location>
</feature>
<dbReference type="Pfam" id="PF06165">
    <property type="entry name" value="GH94_b-supersand"/>
    <property type="match status" value="2"/>
</dbReference>
<dbReference type="InterPro" id="IPR008928">
    <property type="entry name" value="6-hairpin_glycosidase_sf"/>
</dbReference>
<keyword evidence="3" id="KW-1133">Transmembrane helix</keyword>
<protein>
    <recommendedName>
        <fullName evidence="9">Glycosyltransferase 36</fullName>
    </recommendedName>
</protein>
<feature type="transmembrane region" description="Helical" evidence="3">
    <location>
        <begin position="760"/>
        <end position="784"/>
    </location>
</feature>
<evidence type="ECO:0000259" key="5">
    <source>
        <dbReference type="Pfam" id="PF10091"/>
    </source>
</evidence>
<dbReference type="GO" id="GO:0016757">
    <property type="term" value="F:glycosyltransferase activity"/>
    <property type="evidence" value="ECO:0007669"/>
    <property type="project" value="UniProtKB-KW"/>
</dbReference>
<dbReference type="InterPro" id="IPR037018">
    <property type="entry name" value="GH65_N"/>
</dbReference>
<evidence type="ECO:0000313" key="8">
    <source>
        <dbReference type="Proteomes" id="UP000824072"/>
    </source>
</evidence>
<evidence type="ECO:0008006" key="9">
    <source>
        <dbReference type="Google" id="ProtNLM"/>
    </source>
</evidence>
<evidence type="ECO:0000259" key="6">
    <source>
        <dbReference type="Pfam" id="PF17167"/>
    </source>
</evidence>